<feature type="compositionally biased region" description="Low complexity" evidence="3">
    <location>
        <begin position="292"/>
        <end position="304"/>
    </location>
</feature>
<evidence type="ECO:0000256" key="1">
    <source>
        <dbReference type="ARBA" id="ARBA00004123"/>
    </source>
</evidence>
<comment type="subcellular location">
    <subcellularLocation>
        <location evidence="1">Nucleus</location>
    </subcellularLocation>
</comment>
<keyword evidence="2" id="KW-0539">Nucleus</keyword>
<dbReference type="AlphaFoldDB" id="A0A9Q3BDT1"/>
<evidence type="ECO:0000256" key="3">
    <source>
        <dbReference type="SAM" id="MobiDB-lite"/>
    </source>
</evidence>
<dbReference type="PANTHER" id="PTHR12765">
    <property type="entry name" value="RED PROTEIN IK FACTOR CYTOKINE IK"/>
    <property type="match status" value="1"/>
</dbReference>
<feature type="non-terminal residue" evidence="5">
    <location>
        <position position="1"/>
    </location>
</feature>
<evidence type="ECO:0000259" key="4">
    <source>
        <dbReference type="Pfam" id="PF07808"/>
    </source>
</evidence>
<evidence type="ECO:0000256" key="2">
    <source>
        <dbReference type="ARBA" id="ARBA00023242"/>
    </source>
</evidence>
<evidence type="ECO:0000313" key="5">
    <source>
        <dbReference type="EMBL" id="MBW0463247.1"/>
    </source>
</evidence>
<feature type="region of interest" description="Disordered" evidence="3">
    <location>
        <begin position="37"/>
        <end position="102"/>
    </location>
</feature>
<feature type="compositionally biased region" description="Polar residues" evidence="3">
    <location>
        <begin position="195"/>
        <end position="208"/>
    </location>
</feature>
<name>A0A9Q3BDT1_9BASI</name>
<dbReference type="Proteomes" id="UP000765509">
    <property type="component" value="Unassembled WGS sequence"/>
</dbReference>
<feature type="compositionally biased region" description="Polar residues" evidence="3">
    <location>
        <begin position="387"/>
        <end position="401"/>
    </location>
</feature>
<reference evidence="5" key="1">
    <citation type="submission" date="2021-03" db="EMBL/GenBank/DDBJ databases">
        <title>Draft genome sequence of rust myrtle Austropuccinia psidii MF-1, a brazilian biotype.</title>
        <authorList>
            <person name="Quecine M.C."/>
            <person name="Pachon D.M.R."/>
            <person name="Bonatelli M.L."/>
            <person name="Correr F.H."/>
            <person name="Franceschini L.M."/>
            <person name="Leite T.F."/>
            <person name="Margarido G.R.A."/>
            <person name="Almeida C.A."/>
            <person name="Ferrarezi J.A."/>
            <person name="Labate C.A."/>
        </authorList>
    </citation>
    <scope>NUCLEOTIDE SEQUENCE</scope>
    <source>
        <strain evidence="5">MF-1</strain>
    </source>
</reference>
<feature type="compositionally biased region" description="Basic and acidic residues" evidence="3">
    <location>
        <begin position="78"/>
        <end position="102"/>
    </location>
</feature>
<feature type="compositionally biased region" description="Basic residues" evidence="3">
    <location>
        <begin position="265"/>
        <end position="279"/>
    </location>
</feature>
<evidence type="ECO:0000313" key="6">
    <source>
        <dbReference type="Proteomes" id="UP000765509"/>
    </source>
</evidence>
<dbReference type="InterPro" id="IPR039896">
    <property type="entry name" value="Red-like"/>
</dbReference>
<dbReference type="EMBL" id="AVOT02000510">
    <property type="protein sequence ID" value="MBW0463247.1"/>
    <property type="molecule type" value="Genomic_DNA"/>
</dbReference>
<proteinExistence type="predicted"/>
<organism evidence="5 6">
    <name type="scientific">Austropuccinia psidii MF-1</name>
    <dbReference type="NCBI Taxonomy" id="1389203"/>
    <lineage>
        <taxon>Eukaryota</taxon>
        <taxon>Fungi</taxon>
        <taxon>Dikarya</taxon>
        <taxon>Basidiomycota</taxon>
        <taxon>Pucciniomycotina</taxon>
        <taxon>Pucciniomycetes</taxon>
        <taxon>Pucciniales</taxon>
        <taxon>Sphaerophragmiaceae</taxon>
        <taxon>Austropuccinia</taxon>
    </lineage>
</organism>
<feature type="compositionally biased region" description="Low complexity" evidence="3">
    <location>
        <begin position="45"/>
        <end position="59"/>
    </location>
</feature>
<feature type="domain" description="RED-like N-terminal" evidence="4">
    <location>
        <begin position="79"/>
        <end position="210"/>
    </location>
</feature>
<accession>A0A9Q3BDT1</accession>
<comment type="caution">
    <text evidence="5">The sequence shown here is derived from an EMBL/GenBank/DDBJ whole genome shotgun (WGS) entry which is preliminary data.</text>
</comment>
<feature type="compositionally biased region" description="Basic and acidic residues" evidence="3">
    <location>
        <begin position="505"/>
        <end position="521"/>
    </location>
</feature>
<dbReference type="Pfam" id="PF07808">
    <property type="entry name" value="RED_N"/>
    <property type="match status" value="1"/>
</dbReference>
<dbReference type="InterPro" id="IPR012916">
    <property type="entry name" value="RED_N"/>
</dbReference>
<protein>
    <recommendedName>
        <fullName evidence="4">RED-like N-terminal domain-containing protein</fullName>
    </recommendedName>
</protein>
<gene>
    <name evidence="5" type="ORF">O181_002962</name>
</gene>
<feature type="region of interest" description="Disordered" evidence="3">
    <location>
        <begin position="246"/>
        <end position="468"/>
    </location>
</feature>
<feature type="region of interest" description="Disordered" evidence="3">
    <location>
        <begin position="492"/>
        <end position="521"/>
    </location>
</feature>
<sequence>GSGGSLTEGVYRNDWGCSENLICGGGDAFRALLNAPSTSTPRSNGRLALGSGASSKSLGHPNHSELAYKPPSSSLKPRKVETKNFNKDHKEHDRNRGGYRDRALERRQGLNGDFAEAETLLENFQARVAAAGTQVDKDLLEQQTKYLGGDERHTILVKGLDHALFERRKAELSQAGKLDQVTDDDLEEAFEQNLRKSQTTSNDSFPNSKTKKLNRQELLEELRSSRDSSKQADLVVVDKLKAFGKFKPIGSANSNSKEEEERQERKRRKAEKKKKKALKAQKTADPDPSQPAPAIAPVQPVVAPDTWAEPSQTEPKQPLANDAELVPATFVKSPPSGQPGSEDPTEKASIPEGDEDFDIFGDAGEYKGLDTDNSDDDNEKSHAEASSKVTSEFKANSNSNTGKKRKTYFEDDAQSEDTKELKDEDDNATMAHKNHDKVQTPRHASKTIVETDDEEPIEQSRTGESMAYPTRLEALSDSMDIGVLLAIDAAQEKEEKRKAKKQKKKADGDKLLTDKDRLNKDVMEMERYLKKKQLAGQSRTDSQD</sequence>
<dbReference type="OrthoDB" id="3366823at2759"/>
<dbReference type="GO" id="GO:0005634">
    <property type="term" value="C:nucleus"/>
    <property type="evidence" value="ECO:0007669"/>
    <property type="project" value="UniProtKB-SubCell"/>
</dbReference>
<feature type="region of interest" description="Disordered" evidence="3">
    <location>
        <begin position="193"/>
        <end position="212"/>
    </location>
</feature>
<keyword evidence="6" id="KW-1185">Reference proteome</keyword>